<evidence type="ECO:0000313" key="17">
    <source>
        <dbReference type="EMBL" id="NAS18725.1"/>
    </source>
</evidence>
<comment type="subcellular location">
    <subcellularLocation>
        <location evidence="13">Cytoplasm</location>
    </subcellularLocation>
</comment>
<dbReference type="SMART" id="SM00863">
    <property type="entry name" value="tRNA_SAD"/>
    <property type="match status" value="1"/>
</dbReference>
<dbReference type="Pfam" id="PF03129">
    <property type="entry name" value="HGTP_anticodon"/>
    <property type="match status" value="1"/>
</dbReference>
<evidence type="ECO:0000259" key="15">
    <source>
        <dbReference type="PROSITE" id="PS51880"/>
    </source>
</evidence>
<dbReference type="GO" id="GO:0046872">
    <property type="term" value="F:metal ion binding"/>
    <property type="evidence" value="ECO:0007669"/>
    <property type="project" value="UniProtKB-KW"/>
</dbReference>
<dbReference type="GO" id="GO:0005737">
    <property type="term" value="C:cytoplasm"/>
    <property type="evidence" value="ECO:0007669"/>
    <property type="project" value="UniProtKB-SubCell"/>
</dbReference>
<dbReference type="FunFam" id="3.30.930.10:FF:000002">
    <property type="entry name" value="Threonine--tRNA ligase"/>
    <property type="match status" value="1"/>
</dbReference>
<dbReference type="EC" id="6.1.1.3" evidence="13"/>
<evidence type="ECO:0000256" key="11">
    <source>
        <dbReference type="ARBA" id="ARBA00023146"/>
    </source>
</evidence>
<evidence type="ECO:0000256" key="7">
    <source>
        <dbReference type="ARBA" id="ARBA00022833"/>
    </source>
</evidence>
<evidence type="ECO:0000256" key="10">
    <source>
        <dbReference type="ARBA" id="ARBA00022917"/>
    </source>
</evidence>
<dbReference type="InterPro" id="IPR002320">
    <property type="entry name" value="Thr-tRNA-ligase_IIa"/>
</dbReference>
<dbReference type="Gene3D" id="3.30.54.20">
    <property type="match status" value="1"/>
</dbReference>
<dbReference type="SUPFAM" id="SSF55186">
    <property type="entry name" value="ThrRS/AlaRS common domain"/>
    <property type="match status" value="1"/>
</dbReference>
<dbReference type="CDD" id="cd01667">
    <property type="entry name" value="TGS_ThrRS"/>
    <property type="match status" value="1"/>
</dbReference>
<evidence type="ECO:0000256" key="8">
    <source>
        <dbReference type="ARBA" id="ARBA00022840"/>
    </source>
</evidence>
<dbReference type="InterPro" id="IPR006195">
    <property type="entry name" value="aa-tRNA-synth_II"/>
</dbReference>
<dbReference type="AlphaFoldDB" id="A0A512TK20"/>
<dbReference type="GO" id="GO:0004829">
    <property type="term" value="F:threonine-tRNA ligase activity"/>
    <property type="evidence" value="ECO:0007669"/>
    <property type="project" value="UniProtKB-UniRule"/>
</dbReference>
<dbReference type="Gene3D" id="3.40.50.800">
    <property type="entry name" value="Anticodon-binding domain"/>
    <property type="match status" value="1"/>
</dbReference>
<dbReference type="Pfam" id="PF00587">
    <property type="entry name" value="tRNA-synt_2b"/>
    <property type="match status" value="1"/>
</dbReference>
<sequence>MLINVKLKDGSIKEIEDNSTVFDLAQSISRNLGKSALVGEVNGCLVDLNYKLKNNDEVNILSDDSEKAVEVIRHSSAHIMAQAVKRLYKNAKLAIGPSIANGFYYDFDIDTTIIKEDLEKIEKEMNKIVKENLKFEKIDVSKEEALKIMKDNDEIYKVELINDLPEGEKISLYKQGDYIDLCRGPHIPSTKYAKAFKLISVAGAYWRGNEKNKMLQRVYGVAFSNLKELEIHLHNLEEAKKRDHRKLGKELKLFTFAEEGPGFPFFLPKGVILKNSLIDFWRKIHYEAGYVEVETPIMLNKKLWETSGHWYHYKENMYTSMIDDEEFALKPMNCPGGMIVYKSDSHSYRDFPMRVGELGRVHRHELSGALHGLMRVRAFTQDDAHIFMLPEQIKSEIKGVVELIDKVYSIFGFKYHVELSTRPEDSMGSDEEWKMAEDSLRGALDELNLQYVINEGDGAFYGPKIDFHLEDSIGRTWQCGTIQLDFQLPQRFELEYVGSDNEKHRPIVIHRVIFGSIERFIGILIEHFAGKFPTWLAPVQVKVLPISDRFNNYCDEVVKQFNENGIRVEIDQRNEKIGYKIREARNERVPYIVIIGEKEEGEGNISLRSRKNGDEGSINVKDLIERINNEIKNKYI</sequence>
<dbReference type="InterPro" id="IPR047246">
    <property type="entry name" value="ThrRS_anticodon"/>
</dbReference>
<dbReference type="HAMAP" id="MF_00184">
    <property type="entry name" value="Thr_tRNA_synth"/>
    <property type="match status" value="1"/>
</dbReference>
<dbReference type="InterPro" id="IPR004154">
    <property type="entry name" value="Anticodon-bd"/>
</dbReference>
<dbReference type="FunFam" id="3.30.54.20:FF:000002">
    <property type="entry name" value="Threonine--tRNA ligase"/>
    <property type="match status" value="1"/>
</dbReference>
<feature type="binding site" evidence="13">
    <location>
        <position position="510"/>
    </location>
    <ligand>
        <name>Zn(2+)</name>
        <dbReference type="ChEBI" id="CHEBI:29105"/>
        <note>catalytic</note>
    </ligand>
</feature>
<dbReference type="GO" id="GO:0016740">
    <property type="term" value="F:transferase activity"/>
    <property type="evidence" value="ECO:0007669"/>
    <property type="project" value="UniProtKB-ARBA"/>
</dbReference>
<comment type="caution">
    <text evidence="13">Lacks conserved residue(s) required for the propagation of feature annotation.</text>
</comment>
<dbReference type="InterPro" id="IPR045864">
    <property type="entry name" value="aa-tRNA-synth_II/BPL/LPL"/>
</dbReference>
<dbReference type="SUPFAM" id="SSF52954">
    <property type="entry name" value="Class II aaRS ABD-related"/>
    <property type="match status" value="1"/>
</dbReference>
<keyword evidence="6 13" id="KW-0547">Nucleotide-binding</keyword>
<evidence type="ECO:0000313" key="19">
    <source>
        <dbReference type="Proteomes" id="UP000474042"/>
    </source>
</evidence>
<dbReference type="Proteomes" id="UP000474042">
    <property type="component" value="Unassembled WGS sequence"/>
</dbReference>
<keyword evidence="5 13" id="KW-0479">Metal-binding</keyword>
<dbReference type="CDD" id="cd00771">
    <property type="entry name" value="ThrRS_core"/>
    <property type="match status" value="1"/>
</dbReference>
<dbReference type="InterPro" id="IPR012947">
    <property type="entry name" value="tRNA_SAD"/>
</dbReference>
<dbReference type="GO" id="GO:0005524">
    <property type="term" value="F:ATP binding"/>
    <property type="evidence" value="ECO:0007669"/>
    <property type="project" value="UniProtKB-UniRule"/>
</dbReference>
<evidence type="ECO:0000256" key="3">
    <source>
        <dbReference type="ARBA" id="ARBA00022555"/>
    </source>
</evidence>
<dbReference type="CDD" id="cd00860">
    <property type="entry name" value="ThrRS_anticodon"/>
    <property type="match status" value="1"/>
</dbReference>
<dbReference type="GO" id="GO:0140096">
    <property type="term" value="F:catalytic activity, acting on a protein"/>
    <property type="evidence" value="ECO:0007669"/>
    <property type="project" value="UniProtKB-ARBA"/>
</dbReference>
<keyword evidence="8 13" id="KW-0067">ATP-binding</keyword>
<dbReference type="GO" id="GO:0000049">
    <property type="term" value="F:tRNA binding"/>
    <property type="evidence" value="ECO:0007669"/>
    <property type="project" value="UniProtKB-KW"/>
</dbReference>
<dbReference type="Proteomes" id="UP000321089">
    <property type="component" value="Unassembled WGS sequence"/>
</dbReference>
<evidence type="ECO:0000256" key="2">
    <source>
        <dbReference type="ARBA" id="ARBA00022490"/>
    </source>
</evidence>
<dbReference type="Pfam" id="PF02824">
    <property type="entry name" value="TGS"/>
    <property type="match status" value="1"/>
</dbReference>
<dbReference type="InterPro" id="IPR002314">
    <property type="entry name" value="aa-tRNA-synt_IIb"/>
</dbReference>
<dbReference type="EMBL" id="WOFV02000041">
    <property type="protein sequence ID" value="NAS18725.1"/>
    <property type="molecule type" value="Genomic_DNA"/>
</dbReference>
<dbReference type="Gene3D" id="3.30.930.10">
    <property type="entry name" value="Bira Bifunctional Protein, Domain 2"/>
    <property type="match status" value="1"/>
</dbReference>
<accession>A0A512TK20</accession>
<dbReference type="Gene3D" id="3.10.20.30">
    <property type="match status" value="1"/>
</dbReference>
<dbReference type="Pfam" id="PF07973">
    <property type="entry name" value="tRNA_SAD"/>
    <property type="match status" value="1"/>
</dbReference>
<name>A0A512TK20_CLOBU</name>
<comment type="caution">
    <text evidence="16">The sequence shown here is derived from an EMBL/GenBank/DDBJ whole genome shotgun (WGS) entry which is preliminary data.</text>
</comment>
<evidence type="ECO:0000256" key="12">
    <source>
        <dbReference type="ARBA" id="ARBA00049515"/>
    </source>
</evidence>
<dbReference type="SUPFAM" id="SSF81271">
    <property type="entry name" value="TGS-like"/>
    <property type="match status" value="1"/>
</dbReference>
<keyword evidence="2 13" id="KW-0963">Cytoplasm</keyword>
<proteinExistence type="inferred from homology"/>
<keyword evidence="3 13" id="KW-0820">tRNA-binding</keyword>
<keyword evidence="11 13" id="KW-0030">Aminoacyl-tRNA synthetase</keyword>
<organism evidence="16 18">
    <name type="scientific">Clostridium butyricum</name>
    <dbReference type="NCBI Taxonomy" id="1492"/>
    <lineage>
        <taxon>Bacteria</taxon>
        <taxon>Bacillati</taxon>
        <taxon>Bacillota</taxon>
        <taxon>Clostridia</taxon>
        <taxon>Eubacteriales</taxon>
        <taxon>Clostridiaceae</taxon>
        <taxon>Clostridium</taxon>
    </lineage>
</organism>
<feature type="binding site" evidence="13">
    <location>
        <position position="385"/>
    </location>
    <ligand>
        <name>Zn(2+)</name>
        <dbReference type="ChEBI" id="CHEBI:29105"/>
        <note>catalytic</note>
    </ligand>
</feature>
<evidence type="ECO:0000256" key="13">
    <source>
        <dbReference type="HAMAP-Rule" id="MF_00184"/>
    </source>
</evidence>
<evidence type="ECO:0000256" key="9">
    <source>
        <dbReference type="ARBA" id="ARBA00022884"/>
    </source>
</evidence>
<feature type="domain" description="Aminoacyl-transfer RNA synthetases class-II family profile" evidence="14">
    <location>
        <begin position="268"/>
        <end position="533"/>
    </location>
</feature>
<dbReference type="RefSeq" id="WP_024041359.1">
    <property type="nucleotide sequence ID" value="NZ_BKBC01000010.1"/>
</dbReference>
<evidence type="ECO:0000256" key="1">
    <source>
        <dbReference type="ARBA" id="ARBA00008226"/>
    </source>
</evidence>
<feature type="binding site" evidence="13">
    <location>
        <position position="334"/>
    </location>
    <ligand>
        <name>Zn(2+)</name>
        <dbReference type="ChEBI" id="CHEBI:29105"/>
        <note>catalytic</note>
    </ligand>
</feature>
<keyword evidence="10 13" id="KW-0648">Protein biosynthesis</keyword>
<comment type="catalytic activity">
    <reaction evidence="12 13">
        <text>tRNA(Thr) + L-threonine + ATP = L-threonyl-tRNA(Thr) + AMP + diphosphate + H(+)</text>
        <dbReference type="Rhea" id="RHEA:24624"/>
        <dbReference type="Rhea" id="RHEA-COMP:9670"/>
        <dbReference type="Rhea" id="RHEA-COMP:9704"/>
        <dbReference type="ChEBI" id="CHEBI:15378"/>
        <dbReference type="ChEBI" id="CHEBI:30616"/>
        <dbReference type="ChEBI" id="CHEBI:33019"/>
        <dbReference type="ChEBI" id="CHEBI:57926"/>
        <dbReference type="ChEBI" id="CHEBI:78442"/>
        <dbReference type="ChEBI" id="CHEBI:78534"/>
        <dbReference type="ChEBI" id="CHEBI:456215"/>
        <dbReference type="EC" id="6.1.1.3"/>
    </reaction>
</comment>
<comment type="cofactor">
    <cofactor evidence="13">
        <name>Zn(2+)</name>
        <dbReference type="ChEBI" id="CHEBI:29105"/>
    </cofactor>
    <text evidence="13">Binds 1 zinc ion per subunit.</text>
</comment>
<dbReference type="PANTHER" id="PTHR11451">
    <property type="entry name" value="THREONINE-TRNA LIGASE"/>
    <property type="match status" value="1"/>
</dbReference>
<evidence type="ECO:0000313" key="16">
    <source>
        <dbReference type="EMBL" id="GEQ20576.1"/>
    </source>
</evidence>
<evidence type="ECO:0000256" key="5">
    <source>
        <dbReference type="ARBA" id="ARBA00022723"/>
    </source>
</evidence>
<reference evidence="16 18" key="1">
    <citation type="submission" date="2019-07" db="EMBL/GenBank/DDBJ databases">
        <title>Whole genome shotgun sequence of Clostridium butyricum NBRC 3858.</title>
        <authorList>
            <person name="Hosoyama A."/>
            <person name="Uohara A."/>
            <person name="Ohji S."/>
            <person name="Ichikawa N."/>
        </authorList>
    </citation>
    <scope>NUCLEOTIDE SEQUENCE [LARGE SCALE GENOMIC DNA]</scope>
    <source>
        <strain evidence="16 18">NBRC 3858</strain>
    </source>
</reference>
<evidence type="ECO:0000313" key="18">
    <source>
        <dbReference type="Proteomes" id="UP000321089"/>
    </source>
</evidence>
<dbReference type="FunFam" id="3.30.980.10:FF:000005">
    <property type="entry name" value="Threonyl-tRNA synthetase, mitochondrial"/>
    <property type="match status" value="1"/>
</dbReference>
<feature type="domain" description="TGS" evidence="15">
    <location>
        <begin position="1"/>
        <end position="62"/>
    </location>
</feature>
<dbReference type="InterPro" id="IPR036621">
    <property type="entry name" value="Anticodon-bd_dom_sf"/>
</dbReference>
<dbReference type="PROSITE" id="PS51880">
    <property type="entry name" value="TGS"/>
    <property type="match status" value="1"/>
</dbReference>
<evidence type="ECO:0000256" key="6">
    <source>
        <dbReference type="ARBA" id="ARBA00022741"/>
    </source>
</evidence>
<comment type="similarity">
    <text evidence="1 13">Belongs to the class-II aminoacyl-tRNA synthetase family.</text>
</comment>
<dbReference type="PROSITE" id="PS50862">
    <property type="entry name" value="AA_TRNA_LIGASE_II"/>
    <property type="match status" value="1"/>
</dbReference>
<keyword evidence="4 13" id="KW-0436">Ligase</keyword>
<evidence type="ECO:0000256" key="4">
    <source>
        <dbReference type="ARBA" id="ARBA00022598"/>
    </source>
</evidence>
<dbReference type="FunFam" id="3.40.50.800:FF:000001">
    <property type="entry name" value="Threonine--tRNA ligase"/>
    <property type="match status" value="1"/>
</dbReference>
<dbReference type="InterPro" id="IPR018163">
    <property type="entry name" value="Thr/Ala-tRNA-synth_IIc_edit"/>
</dbReference>
<gene>
    <name evidence="16" type="primary">thrS_1</name>
    <name evidence="13 17" type="synonym">thrS</name>
    <name evidence="16" type="ORF">CBU02nite_10820</name>
    <name evidence="17" type="ORF">GND98_012825</name>
</gene>
<dbReference type="InterPro" id="IPR012676">
    <property type="entry name" value="TGS-like"/>
</dbReference>
<protein>
    <recommendedName>
        <fullName evidence="13">Threonine--tRNA ligase</fullName>
        <ecNumber evidence="13">6.1.1.3</ecNumber>
    </recommendedName>
    <alternativeName>
        <fullName evidence="13">Threonyl-tRNA synthetase</fullName>
        <shortName evidence="13">ThrRS</shortName>
    </alternativeName>
</protein>
<evidence type="ECO:0000259" key="14">
    <source>
        <dbReference type="PROSITE" id="PS50862"/>
    </source>
</evidence>
<dbReference type="InterPro" id="IPR004095">
    <property type="entry name" value="TGS"/>
</dbReference>
<dbReference type="InterPro" id="IPR012675">
    <property type="entry name" value="Beta-grasp_dom_sf"/>
</dbReference>
<dbReference type="PANTHER" id="PTHR11451:SF44">
    <property type="entry name" value="THREONINE--TRNA LIGASE, CHLOROPLASTIC_MITOCHONDRIAL 2"/>
    <property type="match status" value="1"/>
</dbReference>
<dbReference type="PRINTS" id="PR01047">
    <property type="entry name" value="TRNASYNTHTHR"/>
</dbReference>
<keyword evidence="9 13" id="KW-0694">RNA-binding</keyword>
<dbReference type="Gene3D" id="3.30.980.10">
    <property type="entry name" value="Threonyl-trna Synthetase, Chain A, domain 2"/>
    <property type="match status" value="1"/>
</dbReference>
<dbReference type="EMBL" id="BKBC01000010">
    <property type="protein sequence ID" value="GEQ20576.1"/>
    <property type="molecule type" value="Genomic_DNA"/>
</dbReference>
<dbReference type="InterPro" id="IPR033728">
    <property type="entry name" value="ThrRS_core"/>
</dbReference>
<dbReference type="GO" id="GO:0006435">
    <property type="term" value="P:threonyl-tRNA aminoacylation"/>
    <property type="evidence" value="ECO:0007669"/>
    <property type="project" value="UniProtKB-UniRule"/>
</dbReference>
<comment type="subunit">
    <text evidence="13">Homodimer.</text>
</comment>
<reference evidence="17 19" key="2">
    <citation type="submission" date="2020-01" db="EMBL/GenBank/DDBJ databases">
        <title>Genome sequence of a 1,3-propanediol producer, Clostridium butyricum S3.</title>
        <authorList>
            <person name="Zhou J."/>
        </authorList>
    </citation>
    <scope>NUCLEOTIDE SEQUENCE [LARGE SCALE GENOMIC DNA]</scope>
    <source>
        <strain evidence="17 19">S3</strain>
    </source>
</reference>
<keyword evidence="7 13" id="KW-0862">Zinc</keyword>
<dbReference type="SUPFAM" id="SSF55681">
    <property type="entry name" value="Class II aaRS and biotin synthetases"/>
    <property type="match status" value="1"/>
</dbReference>
<dbReference type="NCBIfam" id="TIGR00418">
    <property type="entry name" value="thrS"/>
    <property type="match status" value="1"/>
</dbReference>